<keyword evidence="1 6" id="KW-0489">Methyltransferase</keyword>
<evidence type="ECO:0000313" key="6">
    <source>
        <dbReference type="EMBL" id="MFC3000750.1"/>
    </source>
</evidence>
<evidence type="ECO:0000256" key="2">
    <source>
        <dbReference type="ARBA" id="ARBA00022679"/>
    </source>
</evidence>
<evidence type="ECO:0000259" key="5">
    <source>
        <dbReference type="Pfam" id="PF13649"/>
    </source>
</evidence>
<keyword evidence="4" id="KW-0694">RNA-binding</keyword>
<proteinExistence type="predicted"/>
<keyword evidence="3" id="KW-0949">S-adenosyl-L-methionine</keyword>
<dbReference type="GO" id="GO:0032259">
    <property type="term" value="P:methylation"/>
    <property type="evidence" value="ECO:0007669"/>
    <property type="project" value="UniProtKB-KW"/>
</dbReference>
<evidence type="ECO:0000313" key="7">
    <source>
        <dbReference type="Proteomes" id="UP001595420"/>
    </source>
</evidence>
<dbReference type="InterPro" id="IPR041698">
    <property type="entry name" value="Methyltransf_25"/>
</dbReference>
<dbReference type="Gene3D" id="3.40.50.150">
    <property type="entry name" value="Vaccinia Virus protein VP39"/>
    <property type="match status" value="1"/>
</dbReference>
<reference evidence="7" key="1">
    <citation type="journal article" date="2019" name="Int. J. Syst. Evol. Microbiol.">
        <title>The Global Catalogue of Microorganisms (GCM) 10K type strain sequencing project: providing services to taxonomists for standard genome sequencing and annotation.</title>
        <authorList>
            <consortium name="The Broad Institute Genomics Platform"/>
            <consortium name="The Broad Institute Genome Sequencing Center for Infectious Disease"/>
            <person name="Wu L."/>
            <person name="Ma J."/>
        </authorList>
    </citation>
    <scope>NUCLEOTIDE SEQUENCE [LARGE SCALE GENOMIC DNA]</scope>
    <source>
        <strain evidence="7">CGMCC 1.16855</strain>
    </source>
</reference>
<feature type="domain" description="Methyltransferase" evidence="5">
    <location>
        <begin position="62"/>
        <end position="155"/>
    </location>
</feature>
<protein>
    <submittedName>
        <fullName evidence="6">Class I SAM-dependent methyltransferase</fullName>
    </submittedName>
</protein>
<sequence length="204" mass="22001">MSDITRGEQALPKAGHRDVANASLFFKRWLANPLQMGSIIPSSDTLCRRIAALVKRAEDEVVVELGAGTGVISRALLAAGVPAEKLVVVEIVRDMADHLRAALPGVNVICGDAFELPKALPEAMHGKVGTAICGIPLVLLPRADQQRFVDAVEAVAPGKGFLLYTYCITSPLPYRQLGLTAKREVWTPLNFPPASVWHYQPARS</sequence>
<dbReference type="PANTHER" id="PTHR11727">
    <property type="entry name" value="DIMETHYLADENOSINE TRANSFERASE"/>
    <property type="match status" value="1"/>
</dbReference>
<comment type="caution">
    <text evidence="6">The sequence shown here is derived from an EMBL/GenBank/DDBJ whole genome shotgun (WGS) entry which is preliminary data.</text>
</comment>
<dbReference type="InterPro" id="IPR029063">
    <property type="entry name" value="SAM-dependent_MTases_sf"/>
</dbReference>
<dbReference type="Proteomes" id="UP001595420">
    <property type="component" value="Unassembled WGS sequence"/>
</dbReference>
<gene>
    <name evidence="6" type="ORF">ACFOD3_12655</name>
</gene>
<evidence type="ECO:0000256" key="3">
    <source>
        <dbReference type="ARBA" id="ARBA00022691"/>
    </source>
</evidence>
<dbReference type="EMBL" id="JBHRSB010000003">
    <property type="protein sequence ID" value="MFC3000750.1"/>
    <property type="molecule type" value="Genomic_DNA"/>
</dbReference>
<dbReference type="PANTHER" id="PTHR11727:SF7">
    <property type="entry name" value="DIMETHYLADENOSINE TRANSFERASE-RELATED"/>
    <property type="match status" value="1"/>
</dbReference>
<dbReference type="InterPro" id="IPR001737">
    <property type="entry name" value="KsgA/Erm"/>
</dbReference>
<dbReference type="CDD" id="cd02440">
    <property type="entry name" value="AdoMet_MTases"/>
    <property type="match status" value="1"/>
</dbReference>
<dbReference type="Pfam" id="PF13649">
    <property type="entry name" value="Methyltransf_25"/>
    <property type="match status" value="1"/>
</dbReference>
<evidence type="ECO:0000256" key="4">
    <source>
        <dbReference type="ARBA" id="ARBA00022884"/>
    </source>
</evidence>
<organism evidence="6 7">
    <name type="scientific">Falsiroseomonas tokyonensis</name>
    <dbReference type="NCBI Taxonomy" id="430521"/>
    <lineage>
        <taxon>Bacteria</taxon>
        <taxon>Pseudomonadati</taxon>
        <taxon>Pseudomonadota</taxon>
        <taxon>Alphaproteobacteria</taxon>
        <taxon>Acetobacterales</taxon>
        <taxon>Roseomonadaceae</taxon>
        <taxon>Falsiroseomonas</taxon>
    </lineage>
</organism>
<keyword evidence="7" id="KW-1185">Reference proteome</keyword>
<dbReference type="RefSeq" id="WP_343215213.1">
    <property type="nucleotide sequence ID" value="NZ_JAFNJS010000003.1"/>
</dbReference>
<dbReference type="SUPFAM" id="SSF53335">
    <property type="entry name" value="S-adenosyl-L-methionine-dependent methyltransferases"/>
    <property type="match status" value="1"/>
</dbReference>
<name>A0ABV7BXM9_9PROT</name>
<dbReference type="GO" id="GO:0008168">
    <property type="term" value="F:methyltransferase activity"/>
    <property type="evidence" value="ECO:0007669"/>
    <property type="project" value="UniProtKB-KW"/>
</dbReference>
<accession>A0ABV7BXM9</accession>
<keyword evidence="2" id="KW-0808">Transferase</keyword>
<evidence type="ECO:0000256" key="1">
    <source>
        <dbReference type="ARBA" id="ARBA00022603"/>
    </source>
</evidence>